<organism evidence="2 3">
    <name type="scientific">Mycoplasmoides genitalium M6320</name>
    <dbReference type="NCBI Taxonomy" id="662945"/>
    <lineage>
        <taxon>Bacteria</taxon>
        <taxon>Bacillati</taxon>
        <taxon>Mycoplasmatota</taxon>
        <taxon>Mycoplasmoidales</taxon>
        <taxon>Mycoplasmoidaceae</taxon>
        <taxon>Mycoplasmoides</taxon>
    </lineage>
</organism>
<dbReference type="Proteomes" id="UP000005254">
    <property type="component" value="Chromosome"/>
</dbReference>
<evidence type="ECO:0000313" key="3">
    <source>
        <dbReference type="Proteomes" id="UP000005254"/>
    </source>
</evidence>
<feature type="coiled-coil region" evidence="1">
    <location>
        <begin position="1064"/>
        <end position="1105"/>
    </location>
</feature>
<feature type="coiled-coil region" evidence="1">
    <location>
        <begin position="1205"/>
        <end position="1323"/>
    </location>
</feature>
<feature type="coiled-coil region" evidence="1">
    <location>
        <begin position="314"/>
        <end position="642"/>
    </location>
</feature>
<dbReference type="EMBL" id="CP003772">
    <property type="protein sequence ID" value="AFQ04039.1"/>
    <property type="molecule type" value="Genomic_DNA"/>
</dbReference>
<dbReference type="RefSeq" id="WP_010869377.1">
    <property type="nucleotide sequence ID" value="NC_018497.1"/>
</dbReference>
<feature type="coiled-coil region" evidence="1">
    <location>
        <begin position="933"/>
        <end position="988"/>
    </location>
</feature>
<feature type="coiled-coil region" evidence="1">
    <location>
        <begin position="40"/>
        <end position="277"/>
    </location>
</feature>
<feature type="coiled-coil region" evidence="1">
    <location>
        <begin position="1777"/>
        <end position="1804"/>
    </location>
</feature>
<dbReference type="InterPro" id="IPR016430">
    <property type="entry name" value="Cytadherence_Hmw2"/>
</dbReference>
<name>A0ABC7ZIY5_MYCGT</name>
<evidence type="ECO:0000256" key="1">
    <source>
        <dbReference type="SAM" id="Coils"/>
    </source>
</evidence>
<dbReference type="KEGG" id="mgx:CM1_01300"/>
<protein>
    <submittedName>
        <fullName evidence="2">HMW2 cytadherence accessory protein</fullName>
    </submittedName>
</protein>
<dbReference type="GeneID" id="99647070"/>
<feature type="coiled-coil region" evidence="1">
    <location>
        <begin position="682"/>
        <end position="830"/>
    </location>
</feature>
<reference evidence="2 3" key="1">
    <citation type="journal article" date="2012" name="J. Bacteriol.">
        <title>Draft Genome Sequences of Four Axenic Mycoplasma genitalium Strains Isolated from Denmark, Japan, and Australia.</title>
        <authorList>
            <person name="McGowin C.L."/>
            <person name="Ma L."/>
            <person name="Jensen J.S."/>
            <person name="Mancuso M.M."/>
            <person name="Hamasuna R."/>
            <person name="Adegboye D."/>
            <person name="Martin D.H."/>
        </authorList>
    </citation>
    <scope>NUCLEOTIDE SEQUENCE [LARGE SCALE GENOMIC DNA]</scope>
    <source>
        <strain evidence="2 3">M6320</strain>
    </source>
</reference>
<keyword evidence="1" id="KW-0175">Coiled coil</keyword>
<feature type="coiled-coil region" evidence="1">
    <location>
        <begin position="1353"/>
        <end position="1394"/>
    </location>
</feature>
<sequence>MKPFDKKPSLQPIYDIGFDDGYLQSEYEKNRSKTDVDKIENQLLKEIKSLEDELKNLKGLKNQAEDNPELDKKINHLEVDLNRLVNEYKNFQFQKNHMVDKVSELDNLTRFYKNELTRLQQENADFLNSKYANLANFQANYHNKLNDFHRLIENQNQTINRLNQKINGNQNLIDNNVALLQNPNITVEKKNYLLNVIDQLYNELDQLENQKRLLSIEYENTYRELVSADNELQNVYENIDQNQIQFKHQYQTYRDELSQLERKIQLTKQELVDKESALRVKIDDADFYINARLAELDDVAKQLSFQDGITKQNAQHVEDKLVALNKEKDRLNTQKEAFFNLRQSALIDINKLQQENELFAKHLEHQQNEFEQKQSDSLLKLETEYKALQHKINEFKNESATKSEELLNQERELFEKRREIDTLLTQASLEYEHQRESSQLLKDKQNEVKQHFQNLEYAKKELDKERNLLDQQKKVDSEAIFQLKEKVAQERKELEELYLVKKQKQDQKENELLFFEKQLKQHQADFENELEAKQQELFEAKHALERSFIKLEDKEKDLNTKAQQIANEFSQLKTDKSKSADFELMLQNEYENLQQEKQKLFQERTYFERNAAVLSNRLQQKREELLQQKETLDQLTKSFEQERLINQREHKELVASVEKQKEILGKKLQDFSQTSLNASKNLAEREMAIKFKEKEIEATEKQLLNDVNNAEVIQADLAQLNQSLNQERSELQNAKQRIADFHNDSLKKLNEYELSLQKRLQELQTLEANQKQHSYQNQAYFEGELDKLNREKQAFLNLRKKQTMEVDAIKQRLSDKHQALNMQQAELDRKTHELNNAFLNHDADQKSLQDQLATVKETQKLIDLERSALLEKQREFAENVAGFKRHWSNKTSQLQKIYELTKKQESEQTQKETELKIAFSDLQKDYQVFELQKDQEFRQIEAKQRELDKLAEKNNQVKLELDNRFQALQNQKQDTVQAQLELEREQHQLNLEQTAFNQANESLLKQREQLTKKIQAFHYELKKRNQFLALKGKRLFAKEQDQQRKDQEINWRFKQFEKEYTDFDEAKKRELEELEKIRRSLSQSNVELERKREKLATDFTNLNKVQHNTQINRDQLNSQIRQFLLERKNFQRFSNEANAKKAFLIKRLRSFASNLKLQKEALAIQKLEFDKRDEQQKKELQQATLQLEQFKFEKQNFDIEKQRQLVAIKTQCEKLSDEKKALNQKLVELKNLSQTYLANKNKAEYSQQQLQQKYTNLLDLKENLERTKDQLDKKHRSIFARLTKFANDLRFEKKQLLKAQRIVDDKNRLLKENERNLHFLSNETERKRAVLEDQISYFEKQRKQATDAILASHKEVKKKEGELQKLLVELETRKTKLNNDFAKFSRQREEFENQRLKLLELQKTLQTQTNSNNFKTKAIQEIENSYKRGMEELNFQKKEFDKNKSRLYEYFRKMRDEIERKESQVKLVLKETQRKANLLEAQANKLNIEKNTIDFKEKELKAFKDKVDQDIDSTNKQRKELNELLNENKLLQQSLIERERAINSKDSLLNKKIETIKRQLHDKEMRVLRLVDRMKLAEQKYQTEINRLRTQTFDSEKQDIKNFFPPLFKINGNDMAFPYLYPWLYPQQKQDDNTLQIRQLFEQQLQFMQQRYENELNELRRQRNLLEKKLDQIQLESQLNNKQSEFSKVESMMEKLLEKTESRLNDFDQKINYLTKKVNQHNTYQPSSYQPTPSYQDSDKQQLLFRIQELEKQNLFQQQFQPAPAVVQQPTSFAAPNITKQQQIAQLNAEINNIKRLIAQKAASK</sequence>
<feature type="coiled-coil region" evidence="1">
    <location>
        <begin position="1638"/>
        <end position="1717"/>
    </location>
</feature>
<gene>
    <name evidence="2" type="ORF">CM1_01300</name>
</gene>
<accession>A0ABC7ZIY5</accession>
<dbReference type="PIRSF" id="PIRSF004800">
    <property type="entry name" value="Hmw2"/>
    <property type="match status" value="1"/>
</dbReference>
<feature type="coiled-coil region" evidence="1">
    <location>
        <begin position="1419"/>
        <end position="1541"/>
    </location>
</feature>
<evidence type="ECO:0000313" key="2">
    <source>
        <dbReference type="EMBL" id="AFQ04039.1"/>
    </source>
</evidence>
<proteinExistence type="predicted"/>
<dbReference type="SMR" id="A0ABC7ZIY5"/>